<dbReference type="Proteomes" id="UP000534286">
    <property type="component" value="Unassembled WGS sequence"/>
</dbReference>
<evidence type="ECO:0000313" key="2">
    <source>
        <dbReference type="Proteomes" id="UP000534286"/>
    </source>
</evidence>
<reference evidence="1 2" key="1">
    <citation type="submission" date="2020-08" db="EMBL/GenBank/DDBJ databases">
        <title>Sequencing the genomes of 1000 actinobacteria strains.</title>
        <authorList>
            <person name="Klenk H.-P."/>
        </authorList>
    </citation>
    <scope>NUCLEOTIDE SEQUENCE [LARGE SCALE GENOMIC DNA]</scope>
    <source>
        <strain evidence="1 2">DSM 43023</strain>
    </source>
</reference>
<comment type="caution">
    <text evidence="1">The sequence shown here is derived from an EMBL/GenBank/DDBJ whole genome shotgun (WGS) entry which is preliminary data.</text>
</comment>
<proteinExistence type="predicted"/>
<accession>A0A7W7S603</accession>
<dbReference type="EMBL" id="JACHJU010000005">
    <property type="protein sequence ID" value="MBB4943571.1"/>
    <property type="molecule type" value="Genomic_DNA"/>
</dbReference>
<organism evidence="1 2">
    <name type="scientific">Streptosporangium album</name>
    <dbReference type="NCBI Taxonomy" id="47479"/>
    <lineage>
        <taxon>Bacteria</taxon>
        <taxon>Bacillati</taxon>
        <taxon>Actinomycetota</taxon>
        <taxon>Actinomycetes</taxon>
        <taxon>Streptosporangiales</taxon>
        <taxon>Streptosporangiaceae</taxon>
        <taxon>Streptosporangium</taxon>
    </lineage>
</organism>
<keyword evidence="2" id="KW-1185">Reference proteome</keyword>
<sequence>MAGEVGCGLLHDLGLVGAGDVQLVGYGRAGLEPDLGFLGTGMSGR</sequence>
<protein>
    <submittedName>
        <fullName evidence="1">Uncharacterized protein</fullName>
    </submittedName>
</protein>
<gene>
    <name evidence="1" type="ORF">FHR32_007971</name>
</gene>
<name>A0A7W7S603_9ACTN</name>
<dbReference type="AlphaFoldDB" id="A0A7W7S603"/>
<evidence type="ECO:0000313" key="1">
    <source>
        <dbReference type="EMBL" id="MBB4943571.1"/>
    </source>
</evidence>